<dbReference type="GeneID" id="9832794"/>
<evidence type="ECO:0000256" key="1">
    <source>
        <dbReference type="ARBA" id="ARBA00022737"/>
    </source>
</evidence>
<feature type="region of interest" description="Disordered" evidence="4">
    <location>
        <begin position="14"/>
        <end position="47"/>
    </location>
</feature>
<gene>
    <name evidence="6" type="ORF">OT_ostta03g02380</name>
</gene>
<dbReference type="GO" id="GO:0003723">
    <property type="term" value="F:RNA binding"/>
    <property type="evidence" value="ECO:0007669"/>
    <property type="project" value="UniProtKB-UniRule"/>
</dbReference>
<evidence type="ECO:0000256" key="2">
    <source>
        <dbReference type="ARBA" id="ARBA00022884"/>
    </source>
</evidence>
<feature type="compositionally biased region" description="Polar residues" evidence="4">
    <location>
        <begin position="34"/>
        <end position="46"/>
    </location>
</feature>
<evidence type="ECO:0000259" key="5">
    <source>
        <dbReference type="PROSITE" id="PS50102"/>
    </source>
</evidence>
<dbReference type="Gene3D" id="3.30.70.330">
    <property type="match status" value="3"/>
</dbReference>
<dbReference type="PANTHER" id="PTHR24012">
    <property type="entry name" value="RNA BINDING PROTEIN"/>
    <property type="match status" value="1"/>
</dbReference>
<dbReference type="EMBL" id="CAID01000003">
    <property type="protein sequence ID" value="CEF97107.1"/>
    <property type="molecule type" value="Genomic_DNA"/>
</dbReference>
<keyword evidence="7" id="KW-1185">Reference proteome</keyword>
<accession>A0A090M362</accession>
<feature type="region of interest" description="Disordered" evidence="4">
    <location>
        <begin position="229"/>
        <end position="249"/>
    </location>
</feature>
<keyword evidence="1" id="KW-0677">Repeat</keyword>
<dbReference type="PROSITE" id="PS50102">
    <property type="entry name" value="RRM"/>
    <property type="match status" value="3"/>
</dbReference>
<evidence type="ECO:0000313" key="7">
    <source>
        <dbReference type="Proteomes" id="UP000009170"/>
    </source>
</evidence>
<proteinExistence type="predicted"/>
<dbReference type="KEGG" id="ota:OT_ostta03g02380"/>
<reference evidence="7" key="1">
    <citation type="journal article" date="2006" name="Proc. Natl. Acad. Sci. U.S.A.">
        <title>Genome analysis of the smallest free-living eukaryote Ostreococcus tauri unveils many unique features.</title>
        <authorList>
            <person name="Derelle E."/>
            <person name="Ferraz C."/>
            <person name="Rombauts S."/>
            <person name="Rouze P."/>
            <person name="Worden A.Z."/>
            <person name="Robbens S."/>
            <person name="Partensky F."/>
            <person name="Degroeve S."/>
            <person name="Echeynie S."/>
            <person name="Cooke R."/>
            <person name="Saeys Y."/>
            <person name="Wuyts J."/>
            <person name="Jabbari K."/>
            <person name="Bowler C."/>
            <person name="Panaud O."/>
            <person name="Piegu B."/>
            <person name="Ball S.G."/>
            <person name="Ral J.-P."/>
            <person name="Bouget F.-Y."/>
            <person name="Piganeau G."/>
            <person name="De Baets B."/>
            <person name="Picard A."/>
            <person name="Delseny M."/>
            <person name="Demaille J."/>
            <person name="Van de Peer Y."/>
            <person name="Moreau H."/>
        </authorList>
    </citation>
    <scope>NUCLEOTIDE SEQUENCE [LARGE SCALE GENOMIC DNA]</scope>
    <source>
        <strain evidence="7">OTTH 0595 / CCAP 157/2 / RCC745</strain>
    </source>
</reference>
<comment type="caution">
    <text evidence="6">The sequence shown here is derived from an EMBL/GenBank/DDBJ whole genome shotgun (WGS) entry which is preliminary data.</text>
</comment>
<dbReference type="OrthoDB" id="266138at2759"/>
<dbReference type="AlphaFoldDB" id="A0A090M362"/>
<dbReference type="RefSeq" id="XP_022838490.1">
    <property type="nucleotide sequence ID" value="XM_022984759.1"/>
</dbReference>
<feature type="domain" description="RRM" evidence="5">
    <location>
        <begin position="54"/>
        <end position="132"/>
    </location>
</feature>
<dbReference type="STRING" id="70448.A0A090M362"/>
<dbReference type="Pfam" id="PF00076">
    <property type="entry name" value="RRM_1"/>
    <property type="match status" value="2"/>
</dbReference>
<feature type="domain" description="RRM" evidence="5">
    <location>
        <begin position="303"/>
        <end position="378"/>
    </location>
</feature>
<dbReference type="SUPFAM" id="SSF54928">
    <property type="entry name" value="RNA-binding domain, RBD"/>
    <property type="match status" value="2"/>
</dbReference>
<dbReference type="CDD" id="cd00590">
    <property type="entry name" value="RRM_SF"/>
    <property type="match status" value="1"/>
</dbReference>
<dbReference type="InParanoid" id="A0A090M362"/>
<name>A0A090M362_OSTTA</name>
<protein>
    <submittedName>
        <fullName evidence="6">Nucleotide-binding, alpha-beta plait</fullName>
    </submittedName>
</protein>
<reference evidence="6 7" key="2">
    <citation type="journal article" date="2014" name="BMC Genomics">
        <title>An improved genome of the model marine alga Ostreococcus tauri unfolds by assessing Illumina de novo assemblies.</title>
        <authorList>
            <person name="Blanc-Mathieu R."/>
            <person name="Verhelst B."/>
            <person name="Derelle E."/>
            <person name="Rombauts S."/>
            <person name="Bouget F.Y."/>
            <person name="Carre I."/>
            <person name="Chateau A."/>
            <person name="Eyre-Walker A."/>
            <person name="Grimsley N."/>
            <person name="Moreau H."/>
            <person name="Piegu B."/>
            <person name="Rivals E."/>
            <person name="Schackwitz W."/>
            <person name="Van de Peer Y."/>
            <person name="Piganeau G."/>
        </authorList>
    </citation>
    <scope>NUCLEOTIDE SEQUENCE [LARGE SCALE GENOMIC DNA]</scope>
    <source>
        <strain evidence="7">OTTH 0595 / CCAP 157/2 / RCC745</strain>
    </source>
</reference>
<dbReference type="InterPro" id="IPR035979">
    <property type="entry name" value="RBD_domain_sf"/>
</dbReference>
<organism evidence="6 7">
    <name type="scientific">Ostreococcus tauri</name>
    <name type="common">Marine green alga</name>
    <dbReference type="NCBI Taxonomy" id="70448"/>
    <lineage>
        <taxon>Eukaryota</taxon>
        <taxon>Viridiplantae</taxon>
        <taxon>Chlorophyta</taxon>
        <taxon>Mamiellophyceae</taxon>
        <taxon>Mamiellales</taxon>
        <taxon>Bathycoccaceae</taxon>
        <taxon>Ostreococcus</taxon>
    </lineage>
</organism>
<keyword evidence="2 3" id="KW-0694">RNA-binding</keyword>
<dbReference type="SMART" id="SM00360">
    <property type="entry name" value="RRM"/>
    <property type="match status" value="3"/>
</dbReference>
<dbReference type="Proteomes" id="UP000009170">
    <property type="component" value="Unassembled WGS sequence"/>
</dbReference>
<dbReference type="InterPro" id="IPR012677">
    <property type="entry name" value="Nucleotide-bd_a/b_plait_sf"/>
</dbReference>
<feature type="domain" description="RRM" evidence="5">
    <location>
        <begin position="149"/>
        <end position="227"/>
    </location>
</feature>
<sequence length="378" mass="40489">MDYARVFGQAPSASAQEWNGPRSFDSASSSPSSMRVQKGTSWSSGGDASWRPHANLYVKNISERIDEMTLRTMFEACGEVVSCCVIRDVATNRSRGFGFVKFASTSRAEDAIERFNGRECAGKILEVKFANTDGESDKGDSHGTAPPSDNVYVKGLPPAWTQDNLKKYFSKFGHIVECRLLHANKSTSSGALIRFLRESEATAAVKATNGNVIAPGGPPLVVRYADAQGKNTKRGGQSPPNGRIDDSAHDGTALSAMLSESFQRVSSNNGLSELMLGLPGSEEDAAAIAALGTSPTFTELEGAIMCISNLPPLADELFLYKSFAPFGAIVSTQIIHNVMSGVSTAVISFRKFSDAMNARHVLQIGGSTLSMTVQRQRL</sequence>
<evidence type="ECO:0000313" key="6">
    <source>
        <dbReference type="EMBL" id="CEF97107.1"/>
    </source>
</evidence>
<dbReference type="InterPro" id="IPR000504">
    <property type="entry name" value="RRM_dom"/>
</dbReference>
<evidence type="ECO:0000256" key="4">
    <source>
        <dbReference type="SAM" id="MobiDB-lite"/>
    </source>
</evidence>
<feature type="compositionally biased region" description="Low complexity" evidence="4">
    <location>
        <begin position="23"/>
        <end position="33"/>
    </location>
</feature>
<evidence type="ECO:0000256" key="3">
    <source>
        <dbReference type="PROSITE-ProRule" id="PRU00176"/>
    </source>
</evidence>